<dbReference type="AlphaFoldDB" id="A0A2W5AT98"/>
<evidence type="ECO:0000313" key="2">
    <source>
        <dbReference type="Proteomes" id="UP000249451"/>
    </source>
</evidence>
<protein>
    <submittedName>
        <fullName evidence="1">Uncharacterized protein</fullName>
    </submittedName>
</protein>
<accession>A0A2W5AT98</accession>
<evidence type="ECO:0000313" key="1">
    <source>
        <dbReference type="EMBL" id="PZO97744.1"/>
    </source>
</evidence>
<dbReference type="EMBL" id="QFNY01000370">
    <property type="protein sequence ID" value="PZO97744.1"/>
    <property type="molecule type" value="Genomic_DNA"/>
</dbReference>
<gene>
    <name evidence="1" type="ORF">DI609_12415</name>
</gene>
<dbReference type="Proteomes" id="UP000249451">
    <property type="component" value="Unassembled WGS sequence"/>
</dbReference>
<reference evidence="1 2" key="1">
    <citation type="submission" date="2017-11" db="EMBL/GenBank/DDBJ databases">
        <title>Infants hospitalized years apart are colonized by the same room-sourced microbial strains.</title>
        <authorList>
            <person name="Brooks B."/>
            <person name="Olm M.R."/>
            <person name="Firek B.A."/>
            <person name="Baker R."/>
            <person name="Thomas B.C."/>
            <person name="Morowitz M.J."/>
            <person name="Banfield J.F."/>
        </authorList>
    </citation>
    <scope>NUCLEOTIDE SEQUENCE [LARGE SCALE GENOMIC DNA]</scope>
    <source>
        <strain evidence="1">S2_012_000_R3_87</strain>
    </source>
</reference>
<organism evidence="1 2">
    <name type="scientific">Corynebacterium urealyticum</name>
    <dbReference type="NCBI Taxonomy" id="43771"/>
    <lineage>
        <taxon>Bacteria</taxon>
        <taxon>Bacillati</taxon>
        <taxon>Actinomycetota</taxon>
        <taxon>Actinomycetes</taxon>
        <taxon>Mycobacteriales</taxon>
        <taxon>Corynebacteriaceae</taxon>
        <taxon>Corynebacterium</taxon>
    </lineage>
</organism>
<proteinExistence type="predicted"/>
<name>A0A2W5AT98_9CORY</name>
<sequence>MTVVANATPALRLFDEINDTLRDCGYDSKIYSLYQVRPPNGAWHLGITVVPRTGTGKHAKIELRIDDVSDDGVVSQPRLKNLTLYPIDSSAVRDNLYHDIESLIARRPYRLESRDLGHLIADALDSAGIAADK</sequence>
<comment type="caution">
    <text evidence="1">The sequence shown here is derived from an EMBL/GenBank/DDBJ whole genome shotgun (WGS) entry which is preliminary data.</text>
</comment>